<feature type="coiled-coil region" evidence="1">
    <location>
        <begin position="61"/>
        <end position="89"/>
    </location>
</feature>
<dbReference type="Proteomes" id="UP000729733">
    <property type="component" value="Unassembled WGS sequence"/>
</dbReference>
<comment type="caution">
    <text evidence="2">The sequence shown here is derived from an EMBL/GenBank/DDBJ whole genome shotgun (WGS) entry which is preliminary data.</text>
</comment>
<name>A0A964FFE5_9CYAN</name>
<evidence type="ECO:0000256" key="1">
    <source>
        <dbReference type="SAM" id="Coils"/>
    </source>
</evidence>
<keyword evidence="3" id="KW-1185">Reference proteome</keyword>
<evidence type="ECO:0000313" key="3">
    <source>
        <dbReference type="Proteomes" id="UP000729733"/>
    </source>
</evidence>
<evidence type="ECO:0000313" key="2">
    <source>
        <dbReference type="EMBL" id="MCC0175739.1"/>
    </source>
</evidence>
<sequence>MFYQNYFNFKVANLNSSWLRIFLSSKLFSTVHLSTSIGAIATTVLFSQSVLAESFGGYCIAQKNENNLKQEAREMLSEKEQDLAVTAERKNSQYTITVDRTNGKQLLLQQAGEKNAIDQMTLAPEGGQITDLILGQDDWLWIDRNAIDYMMKVHFAEDTANFDSPVKLPELSAQPCHLLRRLFKKCTRGEYNYSPSLGSVFVSGYPTRSWVKQKYIHLEFISGKRKPIPELLEQATFIADVPEWNGALFRNTTGEALFYDGAVVIDLSQDFLKLQGGENFQDWEVKKTAGGRTFMGKFASRTVEDPLFLMELTPKPGFKPVYLPEYFERNWLEVFTLPQDPDLTLWIVTGKAIFAEIDRRTQILVSLSPLSSIPKWKLHDWMAKQDIESDNQAILFSIQNETNQEITDYLLRDITANTNCEVVLDFEQPIILKEPTD</sequence>
<accession>A0A964FFE5</accession>
<keyword evidence="1" id="KW-0175">Coiled coil</keyword>
<dbReference type="EMBL" id="JADWDC010000003">
    <property type="protein sequence ID" value="MCC0175739.1"/>
    <property type="molecule type" value="Genomic_DNA"/>
</dbReference>
<protein>
    <submittedName>
        <fullName evidence="2">Uncharacterized protein</fullName>
    </submittedName>
</protein>
<organism evidence="2 3">
    <name type="scientific">Waterburya agarophytonicola KI4</name>
    <dbReference type="NCBI Taxonomy" id="2874699"/>
    <lineage>
        <taxon>Bacteria</taxon>
        <taxon>Bacillati</taxon>
        <taxon>Cyanobacteriota</taxon>
        <taxon>Cyanophyceae</taxon>
        <taxon>Pleurocapsales</taxon>
        <taxon>Hyellaceae</taxon>
        <taxon>Waterburya</taxon>
        <taxon>Waterburya agarophytonicola</taxon>
    </lineage>
</organism>
<gene>
    <name evidence="2" type="ORF">I4641_01935</name>
</gene>
<reference evidence="2" key="1">
    <citation type="journal article" date="2021" name="Antonie Van Leeuwenhoek">
        <title>Draft genome and description of Waterburya agarophytonicola gen. nov. sp. nov. (Pleurocapsales, Cyanobacteria): a seaweed symbiont.</title>
        <authorList>
            <person name="Bonthond G."/>
            <person name="Shalygin S."/>
            <person name="Bayer T."/>
            <person name="Weinberger F."/>
        </authorList>
    </citation>
    <scope>NUCLEOTIDE SEQUENCE</scope>
    <source>
        <strain evidence="2">KI4</strain>
    </source>
</reference>
<dbReference type="AlphaFoldDB" id="A0A964FFE5"/>
<proteinExistence type="predicted"/>